<sequence length="173" mass="19012">MQVTTGFFRLLPDVITSHTPPPSPLRRAHSCLSFFHEKATPDSPNSPGSEAETEAGLGHIHEAPGQVQSDAPTPASLPTLSWVLPRRPAGHPGEEARRRGREEPEAEERRRLWRHVGGDLRKMADQFEVDRSPVSTRGSAHVALPTSVPAILGKCLAGSLLCLVWWRLYHGAR</sequence>
<dbReference type="Proteomes" id="UP000770661">
    <property type="component" value="Unassembled WGS sequence"/>
</dbReference>
<accession>A0A8J5CNK0</accession>
<organism evidence="2 3">
    <name type="scientific">Chionoecetes opilio</name>
    <name type="common">Atlantic snow crab</name>
    <name type="synonym">Cancer opilio</name>
    <dbReference type="NCBI Taxonomy" id="41210"/>
    <lineage>
        <taxon>Eukaryota</taxon>
        <taxon>Metazoa</taxon>
        <taxon>Ecdysozoa</taxon>
        <taxon>Arthropoda</taxon>
        <taxon>Crustacea</taxon>
        <taxon>Multicrustacea</taxon>
        <taxon>Malacostraca</taxon>
        <taxon>Eumalacostraca</taxon>
        <taxon>Eucarida</taxon>
        <taxon>Decapoda</taxon>
        <taxon>Pleocyemata</taxon>
        <taxon>Brachyura</taxon>
        <taxon>Eubrachyura</taxon>
        <taxon>Majoidea</taxon>
        <taxon>Majidae</taxon>
        <taxon>Chionoecetes</taxon>
    </lineage>
</organism>
<evidence type="ECO:0000313" key="2">
    <source>
        <dbReference type="EMBL" id="KAG0716505.1"/>
    </source>
</evidence>
<feature type="region of interest" description="Disordered" evidence="1">
    <location>
        <begin position="37"/>
        <end position="110"/>
    </location>
</feature>
<evidence type="ECO:0000313" key="3">
    <source>
        <dbReference type="Proteomes" id="UP000770661"/>
    </source>
</evidence>
<dbReference type="AlphaFoldDB" id="A0A8J5CNK0"/>
<feature type="compositionally biased region" description="Basic and acidic residues" evidence="1">
    <location>
        <begin position="92"/>
        <end position="110"/>
    </location>
</feature>
<evidence type="ECO:0000256" key="1">
    <source>
        <dbReference type="SAM" id="MobiDB-lite"/>
    </source>
</evidence>
<name>A0A8J5CNK0_CHIOP</name>
<protein>
    <submittedName>
        <fullName evidence="2">Uncharacterized protein</fullName>
    </submittedName>
</protein>
<feature type="compositionally biased region" description="Polar residues" evidence="1">
    <location>
        <begin position="66"/>
        <end position="79"/>
    </location>
</feature>
<proteinExistence type="predicted"/>
<dbReference type="OrthoDB" id="10566944at2759"/>
<dbReference type="EMBL" id="JACEEZ010018792">
    <property type="protein sequence ID" value="KAG0716505.1"/>
    <property type="molecule type" value="Genomic_DNA"/>
</dbReference>
<keyword evidence="3" id="KW-1185">Reference proteome</keyword>
<comment type="caution">
    <text evidence="2">The sequence shown here is derived from an EMBL/GenBank/DDBJ whole genome shotgun (WGS) entry which is preliminary data.</text>
</comment>
<gene>
    <name evidence="2" type="ORF">GWK47_009528</name>
</gene>
<reference evidence="2" key="1">
    <citation type="submission" date="2020-07" db="EMBL/GenBank/DDBJ databases">
        <title>The High-quality genome of the commercially important snow crab, Chionoecetes opilio.</title>
        <authorList>
            <person name="Jeong J.-H."/>
            <person name="Ryu S."/>
        </authorList>
    </citation>
    <scope>NUCLEOTIDE SEQUENCE</scope>
    <source>
        <strain evidence="2">MADBK_172401_WGS</strain>
        <tissue evidence="2">Digestive gland</tissue>
    </source>
</reference>